<evidence type="ECO:0000259" key="2">
    <source>
        <dbReference type="Pfam" id="PF01569"/>
    </source>
</evidence>
<dbReference type="EMBL" id="VZRB01000027">
    <property type="protein sequence ID" value="KAB1142045.1"/>
    <property type="molecule type" value="Genomic_DNA"/>
</dbReference>
<dbReference type="RefSeq" id="WP_150954162.1">
    <property type="nucleotide sequence ID" value="NZ_VZRB01000027.1"/>
</dbReference>
<keyword evidence="4" id="KW-1185">Reference proteome</keyword>
<proteinExistence type="predicted"/>
<evidence type="ECO:0000256" key="1">
    <source>
        <dbReference type="SAM" id="Phobius"/>
    </source>
</evidence>
<name>A0A6H9UTR3_9ACTN</name>
<protein>
    <submittedName>
        <fullName evidence="3">Phosphatase PAP2 family protein</fullName>
    </submittedName>
</protein>
<feature type="transmembrane region" description="Helical" evidence="1">
    <location>
        <begin position="136"/>
        <end position="154"/>
    </location>
</feature>
<evidence type="ECO:0000313" key="4">
    <source>
        <dbReference type="Proteomes" id="UP000442707"/>
    </source>
</evidence>
<dbReference type="Pfam" id="PF01569">
    <property type="entry name" value="PAP2"/>
    <property type="match status" value="1"/>
</dbReference>
<reference evidence="3 4" key="1">
    <citation type="submission" date="2019-09" db="EMBL/GenBank/DDBJ databases">
        <title>Screening of Novel Bioactive Compounds from Soil-Associated.</title>
        <authorList>
            <person name="Zhao S."/>
        </authorList>
    </citation>
    <scope>NUCLEOTIDE SEQUENCE [LARGE SCALE GENOMIC DNA]</scope>
    <source>
        <strain evidence="3 4">HIT-DPA4</strain>
    </source>
</reference>
<dbReference type="AlphaFoldDB" id="A0A6H9UTR3"/>
<keyword evidence="1" id="KW-0812">Transmembrane</keyword>
<feature type="transmembrane region" description="Helical" evidence="1">
    <location>
        <begin position="65"/>
        <end position="84"/>
    </location>
</feature>
<feature type="transmembrane region" description="Helical" evidence="1">
    <location>
        <begin position="104"/>
        <end position="129"/>
    </location>
</feature>
<evidence type="ECO:0000313" key="3">
    <source>
        <dbReference type="EMBL" id="KAB1142045.1"/>
    </source>
</evidence>
<feature type="transmembrane region" description="Helical" evidence="1">
    <location>
        <begin position="32"/>
        <end position="53"/>
    </location>
</feature>
<dbReference type="Proteomes" id="UP000442707">
    <property type="component" value="Unassembled WGS sequence"/>
</dbReference>
<gene>
    <name evidence="3" type="ORF">F7R91_30660</name>
</gene>
<feature type="domain" description="Phosphatidic acid phosphatase type 2/haloperoxidase" evidence="2">
    <location>
        <begin position="76"/>
        <end position="180"/>
    </location>
</feature>
<dbReference type="PANTHER" id="PTHR14969">
    <property type="entry name" value="SPHINGOSINE-1-PHOSPHATE PHOSPHOHYDROLASE"/>
    <property type="match status" value="1"/>
</dbReference>
<keyword evidence="1" id="KW-0472">Membrane</keyword>
<dbReference type="InterPro" id="IPR000326">
    <property type="entry name" value="PAP2/HPO"/>
</dbReference>
<dbReference type="SUPFAM" id="SSF48317">
    <property type="entry name" value="Acid phosphatase/Vanadium-dependent haloperoxidase"/>
    <property type="match status" value="1"/>
</dbReference>
<dbReference type="InterPro" id="IPR036938">
    <property type="entry name" value="PAP2/HPO_sf"/>
</dbReference>
<accession>A0A6H9UTR3</accession>
<dbReference type="Gene3D" id="1.20.144.10">
    <property type="entry name" value="Phosphatidic acid phosphatase type 2/haloperoxidase"/>
    <property type="match status" value="1"/>
</dbReference>
<sequence>MITWQVVADGALIRADKRLSRALVHPDHASELLADLGSVQVAVPVLAVVLVYVAWRARRAGRDRWWLPAVAAAVLMALLPALIVPLKELTDRPGPPVNPPSNTGFYPSGHTATAAVAYGSAALLLLPWLCGAYTRLVLLAACVAVNTAVGFGLVRRGYHWPLDVLASWCLGAVLLTGLAIALSRSSRRTSAGTPSPRNGPS</sequence>
<comment type="caution">
    <text evidence="3">The sequence shown here is derived from an EMBL/GenBank/DDBJ whole genome shotgun (WGS) entry which is preliminary data.</text>
</comment>
<organism evidence="3 4">
    <name type="scientific">Streptomyces luteolifulvus</name>
    <dbReference type="NCBI Taxonomy" id="2615112"/>
    <lineage>
        <taxon>Bacteria</taxon>
        <taxon>Bacillati</taxon>
        <taxon>Actinomycetota</taxon>
        <taxon>Actinomycetes</taxon>
        <taxon>Kitasatosporales</taxon>
        <taxon>Streptomycetaceae</taxon>
        <taxon>Streptomyces</taxon>
    </lineage>
</organism>
<dbReference type="PANTHER" id="PTHR14969:SF13">
    <property type="entry name" value="AT30094P"/>
    <property type="match status" value="1"/>
</dbReference>
<feature type="transmembrane region" description="Helical" evidence="1">
    <location>
        <begin position="160"/>
        <end position="182"/>
    </location>
</feature>
<keyword evidence="1" id="KW-1133">Transmembrane helix</keyword>